<dbReference type="EMBL" id="GDID01001598">
    <property type="protein sequence ID" value="JAP95008.1"/>
    <property type="molecule type" value="Transcribed_RNA"/>
</dbReference>
<proteinExistence type="predicted"/>
<sequence>NDDFPLLNNPNLPINRENLGLPIATRPDQVEIKQGVPSDYKFDLERQQALQKQNVEKEHAEYLMTHPELKQIVSDLLCALMTEKPPNVYTFCGAYFKGTA</sequence>
<feature type="non-terminal residue" evidence="1">
    <location>
        <position position="100"/>
    </location>
</feature>
<protein>
    <recommendedName>
        <fullName evidence="2">RIIa domain-containing protein</fullName>
    </recommendedName>
</protein>
<reference evidence="1" key="1">
    <citation type="submission" date="2015-07" db="EMBL/GenBank/DDBJ databases">
        <title>Adaptation to a free-living lifestyle via gene acquisitions in the diplomonad Trepomonas sp. PC1.</title>
        <authorList>
            <person name="Xu F."/>
            <person name="Jerlstrom-Hultqvist J."/>
            <person name="Kolisko M."/>
            <person name="Simpson A.G.B."/>
            <person name="Roger A.J."/>
            <person name="Svard S.G."/>
            <person name="Andersson J.O."/>
        </authorList>
    </citation>
    <scope>NUCLEOTIDE SEQUENCE</scope>
    <source>
        <strain evidence="1">PC1</strain>
    </source>
</reference>
<gene>
    <name evidence="1" type="ORF">TPC1_12128</name>
</gene>
<dbReference type="AlphaFoldDB" id="A0A146KFQ2"/>
<name>A0A146KFQ2_9EUKA</name>
<organism evidence="1">
    <name type="scientific">Trepomonas sp. PC1</name>
    <dbReference type="NCBI Taxonomy" id="1076344"/>
    <lineage>
        <taxon>Eukaryota</taxon>
        <taxon>Metamonada</taxon>
        <taxon>Diplomonadida</taxon>
        <taxon>Hexamitidae</taxon>
        <taxon>Hexamitinae</taxon>
        <taxon>Trepomonas</taxon>
    </lineage>
</organism>
<evidence type="ECO:0008006" key="2">
    <source>
        <dbReference type="Google" id="ProtNLM"/>
    </source>
</evidence>
<evidence type="ECO:0000313" key="1">
    <source>
        <dbReference type="EMBL" id="JAP95008.1"/>
    </source>
</evidence>
<accession>A0A146KFQ2</accession>
<dbReference type="SUPFAM" id="SSF47391">
    <property type="entry name" value="Dimerization-anchoring domain of cAMP-dependent PK regulatory subunit"/>
    <property type="match status" value="1"/>
</dbReference>
<feature type="non-terminal residue" evidence="1">
    <location>
        <position position="1"/>
    </location>
</feature>